<evidence type="ECO:0000313" key="2">
    <source>
        <dbReference type="Proteomes" id="UP000215224"/>
    </source>
</evidence>
<organism evidence="1 2">
    <name type="scientific">Sutcliffiella cohnii</name>
    <dbReference type="NCBI Taxonomy" id="33932"/>
    <lineage>
        <taxon>Bacteria</taxon>
        <taxon>Bacillati</taxon>
        <taxon>Bacillota</taxon>
        <taxon>Bacilli</taxon>
        <taxon>Bacillales</taxon>
        <taxon>Bacillaceae</taxon>
        <taxon>Sutcliffiella</taxon>
    </lineage>
</organism>
<dbReference type="EMBL" id="CP018866">
    <property type="protein sequence ID" value="AST93824.1"/>
    <property type="molecule type" value="Genomic_DNA"/>
</dbReference>
<sequence>MIPVAQNAERLAHKWIPMAQFAEQLAQKLISVAQKMGLYFSMDLCKRQISKPLQNKYKKVEKSTRFPTSFKFN</sequence>
<gene>
    <name evidence="1" type="ORF">BC6307_22375</name>
</gene>
<dbReference type="AlphaFoldDB" id="A0A223KWP7"/>
<reference evidence="1 2" key="1">
    <citation type="submission" date="2016-12" db="EMBL/GenBank/DDBJ databases">
        <title>The whole genome sequencing and assembly of Bacillus cohnii DSM 6307T strain.</title>
        <authorList>
            <person name="Lee Y.-J."/>
            <person name="Yi H."/>
            <person name="Bahn Y.-S."/>
            <person name="Kim J.F."/>
            <person name="Lee D.-W."/>
        </authorList>
    </citation>
    <scope>NUCLEOTIDE SEQUENCE [LARGE SCALE GENOMIC DNA]</scope>
    <source>
        <strain evidence="1 2">DSM 6307</strain>
    </source>
</reference>
<evidence type="ECO:0000313" key="1">
    <source>
        <dbReference type="EMBL" id="AST93824.1"/>
    </source>
</evidence>
<dbReference type="Proteomes" id="UP000215224">
    <property type="component" value="Chromosome"/>
</dbReference>
<dbReference type="KEGG" id="bcoh:BC6307_22375"/>
<proteinExistence type="predicted"/>
<protein>
    <submittedName>
        <fullName evidence="1">Uncharacterized protein</fullName>
    </submittedName>
</protein>
<keyword evidence="2" id="KW-1185">Reference proteome</keyword>
<accession>A0A223KWP7</accession>
<name>A0A223KWP7_9BACI</name>